<reference evidence="2 3" key="1">
    <citation type="submission" date="2011-05" db="EMBL/GenBank/DDBJ databases">
        <title>Whole genome sequence of Microlunatus phosphovorus NM-1.</title>
        <authorList>
            <person name="Hosoyama A."/>
            <person name="Sasaki K."/>
            <person name="Harada T."/>
            <person name="Igarashi R."/>
            <person name="Kawakoshi A."/>
            <person name="Sasagawa M."/>
            <person name="Fukada J."/>
            <person name="Nakamura S."/>
            <person name="Katano Y."/>
            <person name="Hanada S."/>
            <person name="Kamagata Y."/>
            <person name="Nakamura N."/>
            <person name="Yamazaki S."/>
            <person name="Fujita N."/>
        </authorList>
    </citation>
    <scope>NUCLEOTIDE SEQUENCE [LARGE SCALE GENOMIC DNA]</scope>
    <source>
        <strain evidence="3">ATCC 700054 / DSM 10555 / JCM 9379 / NBRC 101784 / NCIMB 13414 / VKM Ac-1990 / NM-1</strain>
    </source>
</reference>
<feature type="transmembrane region" description="Helical" evidence="1">
    <location>
        <begin position="88"/>
        <end position="108"/>
    </location>
</feature>
<dbReference type="PANTHER" id="PTHR34300:SF2">
    <property type="entry name" value="QUEUOSINE PRECURSOR TRANSPORTER-RELATED"/>
    <property type="match status" value="1"/>
</dbReference>
<gene>
    <name evidence="2" type="ordered locus">MLP_34150</name>
</gene>
<comment type="subcellular location">
    <subcellularLocation>
        <location evidence="1">Cell membrane</location>
        <topology evidence="1">Multi-pass membrane protein</topology>
    </subcellularLocation>
</comment>
<keyword evidence="3" id="KW-1185">Reference proteome</keyword>
<dbReference type="NCBIfam" id="TIGR00697">
    <property type="entry name" value="queuosine precursor transporter"/>
    <property type="match status" value="1"/>
</dbReference>
<dbReference type="EMBL" id="AP012204">
    <property type="protein sequence ID" value="BAK36429.1"/>
    <property type="molecule type" value="Genomic_DNA"/>
</dbReference>
<dbReference type="STRING" id="1032480.MLP_34150"/>
<dbReference type="InterPro" id="IPR003744">
    <property type="entry name" value="YhhQ"/>
</dbReference>
<feature type="transmembrane region" description="Helical" evidence="1">
    <location>
        <begin position="120"/>
        <end position="141"/>
    </location>
</feature>
<dbReference type="KEGG" id="mph:MLP_34150"/>
<keyword evidence="1" id="KW-0472">Membrane</keyword>
<dbReference type="GO" id="GO:0022857">
    <property type="term" value="F:transmembrane transporter activity"/>
    <property type="evidence" value="ECO:0007669"/>
    <property type="project" value="UniProtKB-UniRule"/>
</dbReference>
<dbReference type="Proteomes" id="UP000007947">
    <property type="component" value="Chromosome"/>
</dbReference>
<dbReference type="AlphaFoldDB" id="F5XMH2"/>
<protein>
    <recommendedName>
        <fullName evidence="1">Probable queuosine precursor transporter</fullName>
        <shortName evidence="1">Q precursor transporter</shortName>
    </recommendedName>
</protein>
<name>F5XMH2_MICPN</name>
<evidence type="ECO:0000256" key="1">
    <source>
        <dbReference type="HAMAP-Rule" id="MF_02088"/>
    </source>
</evidence>
<dbReference type="Pfam" id="PF02592">
    <property type="entry name" value="Vut_1"/>
    <property type="match status" value="1"/>
</dbReference>
<feature type="transmembrane region" description="Helical" evidence="1">
    <location>
        <begin position="203"/>
        <end position="221"/>
    </location>
</feature>
<organism evidence="2 3">
    <name type="scientific">Microlunatus phosphovorus (strain ATCC 700054 / DSM 10555 / JCM 9379 / NBRC 101784 / NCIMB 13414 / VKM Ac-1990 / NM-1)</name>
    <dbReference type="NCBI Taxonomy" id="1032480"/>
    <lineage>
        <taxon>Bacteria</taxon>
        <taxon>Bacillati</taxon>
        <taxon>Actinomycetota</taxon>
        <taxon>Actinomycetes</taxon>
        <taxon>Propionibacteriales</taxon>
        <taxon>Propionibacteriaceae</taxon>
        <taxon>Microlunatus</taxon>
    </lineage>
</organism>
<feature type="transmembrane region" description="Helical" evidence="1">
    <location>
        <begin position="21"/>
        <end position="41"/>
    </location>
</feature>
<sequence length="244" mass="26292">MSSTTTSPSRSTARYAAELHGNYDIVVAVFCGLLLISNVGATKAIAFTTPTAWPGMIVTDGGAFLFPLTYVLGDVLAEVYGMRKARRAILIGFVLAGIASLCFWLVSITPPAPGWDNQDAWAAVLGFVPRIVLASLLGYLAGQFLNAYVLVKIKQRTREGKLWARLIGSTLVGEAADTLVFCLVAFGGILTGGVLANYVITGYIYKVLVEVIMLPVTYLVIRQVKKREPGYLVVPDDTDKDRPA</sequence>
<keyword evidence="1" id="KW-1003">Cell membrane</keyword>
<dbReference type="HAMAP" id="MF_02088">
    <property type="entry name" value="Q_prec_transport"/>
    <property type="match status" value="1"/>
</dbReference>
<accession>F5XMH2</accession>
<dbReference type="HOGENOM" id="CLU_075503_1_0_11"/>
<comment type="function">
    <text evidence="1">Involved in the import of queuosine (Q) precursors, required for Q precursor salvage.</text>
</comment>
<dbReference type="RefSeq" id="WP_013864288.1">
    <property type="nucleotide sequence ID" value="NC_015635.1"/>
</dbReference>
<dbReference type="PANTHER" id="PTHR34300">
    <property type="entry name" value="QUEUOSINE PRECURSOR TRANSPORTER-RELATED"/>
    <property type="match status" value="1"/>
</dbReference>
<proteinExistence type="inferred from homology"/>
<keyword evidence="1" id="KW-0813">Transport</keyword>
<comment type="similarity">
    <text evidence="1">Belongs to the vitamin uptake transporter (VUT/ECF) (TC 2.A.88) family. Q precursor transporter subfamily.</text>
</comment>
<evidence type="ECO:0000313" key="3">
    <source>
        <dbReference type="Proteomes" id="UP000007947"/>
    </source>
</evidence>
<dbReference type="GO" id="GO:0005886">
    <property type="term" value="C:plasma membrane"/>
    <property type="evidence" value="ECO:0007669"/>
    <property type="project" value="UniProtKB-SubCell"/>
</dbReference>
<dbReference type="eggNOG" id="COG1738">
    <property type="taxonomic scope" value="Bacteria"/>
</dbReference>
<evidence type="ECO:0000313" key="2">
    <source>
        <dbReference type="EMBL" id="BAK36429.1"/>
    </source>
</evidence>
<keyword evidence="1" id="KW-0812">Transmembrane</keyword>
<keyword evidence="1" id="KW-1133">Transmembrane helix</keyword>
<feature type="transmembrane region" description="Helical" evidence="1">
    <location>
        <begin position="162"/>
        <end position="191"/>
    </location>
</feature>
<feature type="transmembrane region" description="Helical" evidence="1">
    <location>
        <begin position="53"/>
        <end position="76"/>
    </location>
</feature>